<comment type="cofactor">
    <cofactor evidence="1">
        <name>[4Fe-4S] cluster</name>
        <dbReference type="ChEBI" id="CHEBI:49883"/>
    </cofactor>
</comment>
<dbReference type="InterPro" id="IPR003451">
    <property type="entry name" value="LytB/IspH"/>
</dbReference>
<organism evidence="13 14">
    <name type="scientific">Striga hermonthica</name>
    <name type="common">Purple witchweed</name>
    <name type="synonym">Buchnera hermonthica</name>
    <dbReference type="NCBI Taxonomy" id="68872"/>
    <lineage>
        <taxon>Eukaryota</taxon>
        <taxon>Viridiplantae</taxon>
        <taxon>Streptophyta</taxon>
        <taxon>Embryophyta</taxon>
        <taxon>Tracheophyta</taxon>
        <taxon>Spermatophyta</taxon>
        <taxon>Magnoliopsida</taxon>
        <taxon>eudicotyledons</taxon>
        <taxon>Gunneridae</taxon>
        <taxon>Pentapetalae</taxon>
        <taxon>asterids</taxon>
        <taxon>lamiids</taxon>
        <taxon>Lamiales</taxon>
        <taxon>Orobanchaceae</taxon>
        <taxon>Buchnereae</taxon>
        <taxon>Striga</taxon>
    </lineage>
</organism>
<dbReference type="CDD" id="cd13944">
    <property type="entry name" value="lytB_ispH"/>
    <property type="match status" value="1"/>
</dbReference>
<dbReference type="OrthoDB" id="1698201at2759"/>
<keyword evidence="7" id="KW-0411">Iron-sulfur</keyword>
<feature type="transmembrane region" description="Helical" evidence="11">
    <location>
        <begin position="173"/>
        <end position="195"/>
    </location>
</feature>
<evidence type="ECO:0000256" key="9">
    <source>
        <dbReference type="ARBA" id="ARBA00046314"/>
    </source>
</evidence>
<dbReference type="PANTHER" id="PTHR31619">
    <property type="entry name" value="4-HYDROXY-3-METHYLBUT-2-ENYL DIPHOSPHATE REDUCTASE, CHLOROPLASTIC"/>
    <property type="match status" value="1"/>
</dbReference>
<dbReference type="NCBIfam" id="TIGR00797">
    <property type="entry name" value="matE"/>
    <property type="match status" value="1"/>
</dbReference>
<evidence type="ECO:0000256" key="1">
    <source>
        <dbReference type="ARBA" id="ARBA00001966"/>
    </source>
</evidence>
<dbReference type="GO" id="GO:0042910">
    <property type="term" value="F:xenobiotic transmembrane transporter activity"/>
    <property type="evidence" value="ECO:0007669"/>
    <property type="project" value="InterPro"/>
</dbReference>
<reference evidence="13" key="1">
    <citation type="submission" date="2019-12" db="EMBL/GenBank/DDBJ databases">
        <authorList>
            <person name="Scholes J."/>
        </authorList>
    </citation>
    <scope>NUCLEOTIDE SEQUENCE</scope>
</reference>
<feature type="transmembrane region" description="Helical" evidence="11">
    <location>
        <begin position="355"/>
        <end position="374"/>
    </location>
</feature>
<evidence type="ECO:0000256" key="11">
    <source>
        <dbReference type="RuleBase" id="RU004914"/>
    </source>
</evidence>
<dbReference type="NCBIfam" id="NF009911">
    <property type="entry name" value="PRK13371.1"/>
    <property type="match status" value="1"/>
</dbReference>
<comment type="caution">
    <text evidence="13">The sequence shown here is derived from an EMBL/GenBank/DDBJ whole genome shotgun (WGS) entry which is preliminary data.</text>
</comment>
<dbReference type="Gene3D" id="3.40.50.11270">
    <property type="match status" value="1"/>
</dbReference>
<dbReference type="CDD" id="cd13132">
    <property type="entry name" value="MATE_eukaryotic"/>
    <property type="match status" value="1"/>
</dbReference>
<evidence type="ECO:0000313" key="14">
    <source>
        <dbReference type="Proteomes" id="UP001153555"/>
    </source>
</evidence>
<comment type="pathway">
    <text evidence="9">Isoprenoid biosynthesis; dimethylallyl diphosphate biosynthesis; dimethylallyl diphosphate from (2E)-4-hydroxy-3-methylbutenyl diphosphate: step 1/1.</text>
</comment>
<comment type="similarity">
    <text evidence="2 11">Belongs to the multi antimicrobial extrusion (MATE) (TC 2.A.66.1) family.</text>
</comment>
<keyword evidence="6" id="KW-0408">Iron</keyword>
<dbReference type="Proteomes" id="UP001153555">
    <property type="component" value="Unassembled WGS sequence"/>
</dbReference>
<feature type="transmembrane region" description="Helical" evidence="11">
    <location>
        <begin position="207"/>
        <end position="229"/>
    </location>
</feature>
<comment type="similarity">
    <text evidence="10">Belongs to the IspH family.</text>
</comment>
<dbReference type="GO" id="GO:0019288">
    <property type="term" value="P:isopentenyl diphosphate biosynthetic process, methylerythritol 4-phosphate pathway"/>
    <property type="evidence" value="ECO:0007669"/>
    <property type="project" value="InterPro"/>
</dbReference>
<dbReference type="PANTHER" id="PTHR31619:SF5">
    <property type="entry name" value="4-HYDROXY-3-METHYLBUT-2-ENYL DIPHOSPHATE REDUCTASE, CHLOROPLASTIC"/>
    <property type="match status" value="1"/>
</dbReference>
<keyword evidence="4" id="KW-0479">Metal-binding</keyword>
<dbReference type="AlphaFoldDB" id="A0A9N7MHK3"/>
<evidence type="ECO:0000313" key="13">
    <source>
        <dbReference type="EMBL" id="CAA0807583.1"/>
    </source>
</evidence>
<dbReference type="NCBIfam" id="TIGR00216">
    <property type="entry name" value="ispH_lytB"/>
    <property type="match status" value="1"/>
</dbReference>
<dbReference type="GO" id="GO:0046872">
    <property type="term" value="F:metal ion binding"/>
    <property type="evidence" value="ECO:0007669"/>
    <property type="project" value="UniProtKB-KW"/>
</dbReference>
<keyword evidence="5" id="KW-0560">Oxidoreductase</keyword>
<dbReference type="GO" id="GO:0051539">
    <property type="term" value="F:4 iron, 4 sulfur cluster binding"/>
    <property type="evidence" value="ECO:0007669"/>
    <property type="project" value="UniProtKB-KW"/>
</dbReference>
<dbReference type="GO" id="GO:0016020">
    <property type="term" value="C:membrane"/>
    <property type="evidence" value="ECO:0007669"/>
    <property type="project" value="InterPro"/>
</dbReference>
<evidence type="ECO:0000256" key="5">
    <source>
        <dbReference type="ARBA" id="ARBA00023002"/>
    </source>
</evidence>
<evidence type="ECO:0000256" key="6">
    <source>
        <dbReference type="ARBA" id="ARBA00023004"/>
    </source>
</evidence>
<evidence type="ECO:0000256" key="8">
    <source>
        <dbReference type="ARBA" id="ARBA00046313"/>
    </source>
</evidence>
<feature type="transmembrane region" description="Helical" evidence="11">
    <location>
        <begin position="144"/>
        <end position="167"/>
    </location>
</feature>
<feature type="region of interest" description="Disordered" evidence="12">
    <location>
        <begin position="1"/>
        <end position="23"/>
    </location>
</feature>
<comment type="caution">
    <text evidence="11">Lacks conserved residue(s) required for the propagation of feature annotation.</text>
</comment>
<keyword evidence="14" id="KW-1185">Reference proteome</keyword>
<dbReference type="Pfam" id="PF01554">
    <property type="entry name" value="MatE"/>
    <property type="match status" value="2"/>
</dbReference>
<dbReference type="GO" id="GO:0051745">
    <property type="term" value="F:4-hydroxy-3-methylbut-2-enyl diphosphate reductase activity"/>
    <property type="evidence" value="ECO:0007669"/>
    <property type="project" value="InterPro"/>
</dbReference>
<dbReference type="HAMAP" id="MF_00191">
    <property type="entry name" value="IspH"/>
    <property type="match status" value="1"/>
</dbReference>
<feature type="transmembrane region" description="Helical" evidence="11">
    <location>
        <begin position="64"/>
        <end position="86"/>
    </location>
</feature>
<evidence type="ECO:0000256" key="10">
    <source>
        <dbReference type="ARBA" id="ARBA00046335"/>
    </source>
</evidence>
<name>A0A9N7MHK3_STRHE</name>
<keyword evidence="11" id="KW-0812">Transmembrane</keyword>
<evidence type="ECO:0000256" key="4">
    <source>
        <dbReference type="ARBA" id="ARBA00022723"/>
    </source>
</evidence>
<keyword evidence="11" id="KW-0472">Membrane</keyword>
<feature type="transmembrane region" description="Helical" evidence="11">
    <location>
        <begin position="314"/>
        <end position="334"/>
    </location>
</feature>
<evidence type="ECO:0000256" key="7">
    <source>
        <dbReference type="ARBA" id="ARBA00023014"/>
    </source>
</evidence>
<keyword evidence="3" id="KW-0004">4Fe-4S</keyword>
<gene>
    <name evidence="13" type="ORF">SHERM_10300</name>
</gene>
<sequence length="778" mass="87179">MAQDKETQTLLPRRSTMEPPPHKSFEVENRNLDQDYLSQHAKRSVFGKINVDKTWVECKKLWEIAAPAVLTIVAQFSIGFVTIAFVGHLGEVELAAVSVVQNVLEGFVYGIMLGMGSALETLAGQAVGSGQLNMLGIYMQRSCIITLTTALFLTPLYIFTTPILNILRQDKKISVLAGKYALWVTPQLFAYSLNFPVQKFLQAQSKIWVMTIISVLVLGFHVLLNWVLVVRLDKGLFGAALAENLSWWLVVLAQVVYVVGGYFPESWTGFSLSAFRSLFGFVKLSLASAVMLCLELWYYTVVILMVGWLKNPEIAVDAISICMNLELWTLMITLGFNAAISVRVSNELGANRPKAAKFSIVIAVATSTLFGIVFRHNLTRSKNYNRKGFGHKKETLEQMSQEYTSDIIKTLKENGYEYTWGNVTVKLAESYGFCWGVERAVQIAYEARKQFPTEKIWITNEIIHNPTVNQRLEEMEVKNIPLDDGKKQFDVVDKGDVVVLPAFGAAVDEMLVLSEKNVQIVDTTCPWVSKVWNTVEKHKKGDYTSVIHGKYSHEETVATASFAGKYIIVKNMKEATYVCDYILGGGLDGSSSTREAFLEKFKYAVSDGFDPDKDLVKVGIANQTTMLKGETEEIGKLLERTVMQKFGVENINNHFISFNTICDATQERQDAMYKLVEEKLDLMLVVGGWNSSNTSHLQEIAEDRGIPSYWIDSEKRIGPGNKISYKLMHGELVEKENWLPEGPVRIGITSGASTPDKVVEDVLARVFDIKREELLQVA</sequence>
<feature type="transmembrane region" description="Helical" evidence="11">
    <location>
        <begin position="106"/>
        <end position="123"/>
    </location>
</feature>
<dbReference type="GO" id="GO:1990961">
    <property type="term" value="P:xenobiotic detoxification by transmembrane export across the plasma membrane"/>
    <property type="evidence" value="ECO:0007669"/>
    <property type="project" value="InterPro"/>
</dbReference>
<accession>A0A9N7MHK3</accession>
<dbReference type="GO" id="GO:0015297">
    <property type="term" value="F:antiporter activity"/>
    <property type="evidence" value="ECO:0007669"/>
    <property type="project" value="InterPro"/>
</dbReference>
<proteinExistence type="inferred from homology"/>
<dbReference type="GO" id="GO:0050992">
    <property type="term" value="P:dimethylallyl diphosphate biosynthetic process"/>
    <property type="evidence" value="ECO:0007669"/>
    <property type="project" value="InterPro"/>
</dbReference>
<evidence type="ECO:0000256" key="3">
    <source>
        <dbReference type="ARBA" id="ARBA00022485"/>
    </source>
</evidence>
<keyword evidence="11" id="KW-1133">Transmembrane helix</keyword>
<evidence type="ECO:0000256" key="2">
    <source>
        <dbReference type="ARBA" id="ARBA00010199"/>
    </source>
</evidence>
<dbReference type="InterPro" id="IPR045069">
    <property type="entry name" value="MATE_euk"/>
</dbReference>
<comment type="pathway">
    <text evidence="8">Isoprenoid biosynthesis; isopentenyl diphosphate biosynthesis via DXP pathway; isopentenyl diphosphate from 1-deoxy-D-xylulose 5-phosphate: step 6/6.</text>
</comment>
<dbReference type="EMBL" id="CACSLK010001140">
    <property type="protein sequence ID" value="CAA0807583.1"/>
    <property type="molecule type" value="Genomic_DNA"/>
</dbReference>
<dbReference type="Pfam" id="PF02401">
    <property type="entry name" value="LYTB"/>
    <property type="match status" value="1"/>
</dbReference>
<evidence type="ECO:0000256" key="12">
    <source>
        <dbReference type="SAM" id="MobiDB-lite"/>
    </source>
</evidence>
<dbReference type="Gene3D" id="3.40.1010.20">
    <property type="entry name" value="4-hydroxy-3-methylbut-2-enyl diphosphate reductase, catalytic domain"/>
    <property type="match status" value="2"/>
</dbReference>
<dbReference type="InterPro" id="IPR002528">
    <property type="entry name" value="MATE_fam"/>
</dbReference>
<feature type="transmembrane region" description="Helical" evidence="11">
    <location>
        <begin position="245"/>
        <end position="263"/>
    </location>
</feature>
<protein>
    <recommendedName>
        <fullName evidence="11">Protein DETOXIFICATION</fullName>
    </recommendedName>
    <alternativeName>
        <fullName evidence="11">Multidrug and toxic compound extrusion protein</fullName>
    </alternativeName>
</protein>
<feature type="transmembrane region" description="Helical" evidence="11">
    <location>
        <begin position="284"/>
        <end position="308"/>
    </location>
</feature>